<gene>
    <name evidence="1" type="ORF">SAMN04490355_103539</name>
</gene>
<sequence length="199" mass="22357">MTRFKKVLLLITFLQVTLIFNPFSALAYNTYHVALLPLANTANCQDKEIVELLQSKVTNKFKFPFYEIIPAESAAAIQQDALKPLKDKAAMKKLAKDLSADIVIGVELVHAQSTTVTPPFWGPYSDDDDTYLDTRVLIKCYAYSAKDDTYLALKSSNSGLEPMRVDTNLYNSVEKAMDELIGKLPYKRVPDDALIQRVN</sequence>
<dbReference type="EMBL" id="FOTS01000035">
    <property type="protein sequence ID" value="SFM04358.1"/>
    <property type="molecule type" value="Genomic_DNA"/>
</dbReference>
<dbReference type="STRING" id="1123291.SAMN04490355_103539"/>
<evidence type="ECO:0000313" key="1">
    <source>
        <dbReference type="EMBL" id="SFM04358.1"/>
    </source>
</evidence>
<accession>A0A1I4MMA3</accession>
<reference evidence="2" key="1">
    <citation type="submission" date="2016-10" db="EMBL/GenBank/DDBJ databases">
        <authorList>
            <person name="Varghese N."/>
            <person name="Submissions S."/>
        </authorList>
    </citation>
    <scope>NUCLEOTIDE SEQUENCE [LARGE SCALE GENOMIC DNA]</scope>
    <source>
        <strain evidence="2">DSM 13327</strain>
    </source>
</reference>
<name>A0A1I4MMA3_9FIRM</name>
<dbReference type="RefSeq" id="WP_090940057.1">
    <property type="nucleotide sequence ID" value="NZ_FOTS01000035.1"/>
</dbReference>
<evidence type="ECO:0000313" key="2">
    <source>
        <dbReference type="Proteomes" id="UP000199520"/>
    </source>
</evidence>
<keyword evidence="2" id="KW-1185">Reference proteome</keyword>
<protein>
    <submittedName>
        <fullName evidence="1">Uncharacterized protein</fullName>
    </submittedName>
</protein>
<dbReference type="Proteomes" id="UP000199520">
    <property type="component" value="Unassembled WGS sequence"/>
</dbReference>
<proteinExistence type="predicted"/>
<organism evidence="1 2">
    <name type="scientific">Pelosinus propionicus DSM 13327</name>
    <dbReference type="NCBI Taxonomy" id="1123291"/>
    <lineage>
        <taxon>Bacteria</taxon>
        <taxon>Bacillati</taxon>
        <taxon>Bacillota</taxon>
        <taxon>Negativicutes</taxon>
        <taxon>Selenomonadales</taxon>
        <taxon>Sporomusaceae</taxon>
        <taxon>Pelosinus</taxon>
    </lineage>
</organism>
<dbReference type="AlphaFoldDB" id="A0A1I4MMA3"/>
<dbReference type="OrthoDB" id="1681120at2"/>